<name>A0A9D9NBM4_9BACT</name>
<reference evidence="2" key="2">
    <citation type="journal article" date="2021" name="PeerJ">
        <title>Extensive microbial diversity within the chicken gut microbiome revealed by metagenomics and culture.</title>
        <authorList>
            <person name="Gilroy R."/>
            <person name="Ravi A."/>
            <person name="Getino M."/>
            <person name="Pursley I."/>
            <person name="Horton D.L."/>
            <person name="Alikhan N.F."/>
            <person name="Baker D."/>
            <person name="Gharbi K."/>
            <person name="Hall N."/>
            <person name="Watson M."/>
            <person name="Adriaenssens E.M."/>
            <person name="Foster-Nyarko E."/>
            <person name="Jarju S."/>
            <person name="Secka A."/>
            <person name="Antonio M."/>
            <person name="Oren A."/>
            <person name="Chaudhuri R.R."/>
            <person name="La Ragione R."/>
            <person name="Hildebrand F."/>
            <person name="Pallen M.J."/>
        </authorList>
    </citation>
    <scope>NUCLEOTIDE SEQUENCE</scope>
    <source>
        <strain evidence="2">B1-15692</strain>
    </source>
</reference>
<evidence type="ECO:0000256" key="1">
    <source>
        <dbReference type="SAM" id="MobiDB-lite"/>
    </source>
</evidence>
<comment type="caution">
    <text evidence="2">The sequence shown here is derived from an EMBL/GenBank/DDBJ whole genome shotgun (WGS) entry which is preliminary data.</text>
</comment>
<accession>A0A9D9NBM4</accession>
<dbReference type="AlphaFoldDB" id="A0A9D9NBM4"/>
<feature type="region of interest" description="Disordered" evidence="1">
    <location>
        <begin position="13"/>
        <end position="51"/>
    </location>
</feature>
<proteinExistence type="predicted"/>
<evidence type="ECO:0000313" key="2">
    <source>
        <dbReference type="EMBL" id="MBO8467792.1"/>
    </source>
</evidence>
<reference evidence="2" key="1">
    <citation type="submission" date="2020-10" db="EMBL/GenBank/DDBJ databases">
        <authorList>
            <person name="Gilroy R."/>
        </authorList>
    </citation>
    <scope>NUCLEOTIDE SEQUENCE</scope>
    <source>
        <strain evidence="2">B1-15692</strain>
    </source>
</reference>
<evidence type="ECO:0000313" key="3">
    <source>
        <dbReference type="Proteomes" id="UP000823660"/>
    </source>
</evidence>
<dbReference type="EMBL" id="JADIMH010000056">
    <property type="protein sequence ID" value="MBO8467792.1"/>
    <property type="molecule type" value="Genomic_DNA"/>
</dbReference>
<dbReference type="Proteomes" id="UP000823660">
    <property type="component" value="Unassembled WGS sequence"/>
</dbReference>
<organism evidence="2 3">
    <name type="scientific">Candidatus Cryptobacteroides faecipullorum</name>
    <dbReference type="NCBI Taxonomy" id="2840764"/>
    <lineage>
        <taxon>Bacteria</taxon>
        <taxon>Pseudomonadati</taxon>
        <taxon>Bacteroidota</taxon>
        <taxon>Bacteroidia</taxon>
        <taxon>Bacteroidales</taxon>
        <taxon>Candidatus Cryptobacteroides</taxon>
    </lineage>
</organism>
<feature type="compositionally biased region" description="Basic and acidic residues" evidence="1">
    <location>
        <begin position="13"/>
        <end position="23"/>
    </location>
</feature>
<protein>
    <submittedName>
        <fullName evidence="2">Uncharacterized protein</fullName>
    </submittedName>
</protein>
<sequence length="51" mass="5873">MASGMAAWEHWHTCWRGGKEKGKSVGWRDAPRGKTKRRRYGKEESNAFVPP</sequence>
<gene>
    <name evidence="2" type="ORF">IAB99_08550</name>
</gene>